<dbReference type="Proteomes" id="UP001231941">
    <property type="component" value="Unassembled WGS sequence"/>
</dbReference>
<protein>
    <submittedName>
        <fullName evidence="1">Uncharacterized protein</fullName>
    </submittedName>
</protein>
<reference evidence="1 2" key="1">
    <citation type="submission" date="2023-08" db="EMBL/GenBank/DDBJ databases">
        <authorList>
            <person name="Park J.-S."/>
        </authorList>
    </citation>
    <scope>NUCLEOTIDE SEQUENCE [LARGE SCALE GENOMIC DNA]</scope>
    <source>
        <strain evidence="1 2">2205SS18-9</strain>
    </source>
</reference>
<evidence type="ECO:0000313" key="2">
    <source>
        <dbReference type="Proteomes" id="UP001231941"/>
    </source>
</evidence>
<comment type="caution">
    <text evidence="1">The sequence shown here is derived from an EMBL/GenBank/DDBJ whole genome shotgun (WGS) entry which is preliminary data.</text>
</comment>
<evidence type="ECO:0000313" key="1">
    <source>
        <dbReference type="EMBL" id="MDP5274350.1"/>
    </source>
</evidence>
<organism evidence="1 2">
    <name type="scientific">Chengkuizengella axinellae</name>
    <dbReference type="NCBI Taxonomy" id="3064388"/>
    <lineage>
        <taxon>Bacteria</taxon>
        <taxon>Bacillati</taxon>
        <taxon>Bacillota</taxon>
        <taxon>Bacilli</taxon>
        <taxon>Bacillales</taxon>
        <taxon>Paenibacillaceae</taxon>
        <taxon>Chengkuizengella</taxon>
    </lineage>
</organism>
<proteinExistence type="predicted"/>
<name>A0ABT9J019_9BACL</name>
<sequence>MRHIFNQKCTVNESNHADKWGNPVDPTTKTYSCRIEEEKKVITNDHGEEVTSIAEILFHGQVGIKTHDEIEWADQNGDKQKSTPEKISTIKSSSRVRMTVVYV</sequence>
<accession>A0ABT9J019</accession>
<keyword evidence="2" id="KW-1185">Reference proteome</keyword>
<gene>
    <name evidence="1" type="ORF">Q5Y73_09530</name>
</gene>
<dbReference type="EMBL" id="JAVAMP010000003">
    <property type="protein sequence ID" value="MDP5274350.1"/>
    <property type="molecule type" value="Genomic_DNA"/>
</dbReference>
<dbReference type="RefSeq" id="WP_305991661.1">
    <property type="nucleotide sequence ID" value="NZ_JAVAMP010000003.1"/>
</dbReference>